<dbReference type="PANTHER" id="PTHR12126:SF11">
    <property type="entry name" value="NADH DEHYDROGENASE [UBIQUINONE] 1 ALPHA SUBCOMPLEX SUBUNIT 9, MITOCHONDRIAL"/>
    <property type="match status" value="1"/>
</dbReference>
<feature type="transmembrane region" description="Helical" evidence="1">
    <location>
        <begin position="314"/>
        <end position="332"/>
    </location>
</feature>
<dbReference type="InterPro" id="IPR016040">
    <property type="entry name" value="NAD(P)-bd_dom"/>
</dbReference>
<keyword evidence="1" id="KW-0472">Membrane</keyword>
<dbReference type="Pfam" id="PF13460">
    <property type="entry name" value="NAD_binding_10"/>
    <property type="match status" value="1"/>
</dbReference>
<dbReference type="Gene3D" id="3.40.50.720">
    <property type="entry name" value="NAD(P)-binding Rossmann-like Domain"/>
    <property type="match status" value="1"/>
</dbReference>
<dbReference type="PANTHER" id="PTHR12126">
    <property type="entry name" value="NADH-UBIQUINONE OXIDOREDUCTASE 39 KDA SUBUNIT-RELATED"/>
    <property type="match status" value="1"/>
</dbReference>
<protein>
    <submittedName>
        <fullName evidence="3">SDR family oxidoreductase</fullName>
    </submittedName>
</protein>
<feature type="domain" description="NAD(P)-binding" evidence="2">
    <location>
        <begin position="7"/>
        <end position="149"/>
    </location>
</feature>
<name>A0ABX1F1I8_9PROT</name>
<keyword evidence="1" id="KW-1133">Transmembrane helix</keyword>
<keyword evidence="1" id="KW-0812">Transmembrane</keyword>
<dbReference type="InterPro" id="IPR036291">
    <property type="entry name" value="NAD(P)-bd_dom_sf"/>
</dbReference>
<reference evidence="3 4" key="1">
    <citation type="submission" date="2020-03" db="EMBL/GenBank/DDBJ databases">
        <title>Roseomonas selenitidurans sp. nov. isolated from soil.</title>
        <authorList>
            <person name="Liu H."/>
        </authorList>
    </citation>
    <scope>NUCLEOTIDE SEQUENCE [LARGE SCALE GENOMIC DNA]</scope>
    <source>
        <strain evidence="3 4">JCM 15073</strain>
    </source>
</reference>
<accession>A0ABX1F1I8</accession>
<proteinExistence type="predicted"/>
<evidence type="ECO:0000313" key="3">
    <source>
        <dbReference type="EMBL" id="NKE46162.1"/>
    </source>
</evidence>
<feature type="transmembrane region" description="Helical" evidence="1">
    <location>
        <begin position="352"/>
        <end position="373"/>
    </location>
</feature>
<dbReference type="Proteomes" id="UP000765160">
    <property type="component" value="Unassembled WGS sequence"/>
</dbReference>
<dbReference type="Pfam" id="PF13781">
    <property type="entry name" value="DoxX_3"/>
    <property type="match status" value="1"/>
</dbReference>
<sequence>MRIVIIGAYGLIGSYVSARLAADGHRTVGVGRDVEAARRRFPALEWKRADLATASVADWVAVLAGAEAVVNCAGALQDSPRDDLKAVHVEGLRRLAEACEAAGVRRLVHISAAGVGPGRSTAFNATKLEAEALLARSPLDWIILRPGLVFAPAAYGGTALLRGLAGFPGASPVVFGDSLVQTIGAEDLAVAVASCLAPDAPRRVSLDLVHGEALTLIDLVGRLRGWLGLRPVPTLRLPLLLARATAAVSDALAWLGWRSPMRTAALEQLRMGVRGQAEDAARLGLVPRSFDALLAAAPSGVQERWFARTYFAKPAILACLFAFWLLSGLIGLTVGLQDAIAILTAAGMDARLAAGAVIGGSLVDIALALLLIWRPTAARALQGMMLVTAGYLLAAALLRPDMWLDPMGPLLKSIPAAFLALAALATLDER</sequence>
<dbReference type="InterPro" id="IPR025695">
    <property type="entry name" value="DoxX-like"/>
</dbReference>
<evidence type="ECO:0000256" key="1">
    <source>
        <dbReference type="SAM" id="Phobius"/>
    </source>
</evidence>
<feature type="transmembrane region" description="Helical" evidence="1">
    <location>
        <begin position="410"/>
        <end position="427"/>
    </location>
</feature>
<dbReference type="EMBL" id="JAAVTX010000004">
    <property type="protein sequence ID" value="NKE46162.1"/>
    <property type="molecule type" value="Genomic_DNA"/>
</dbReference>
<dbReference type="InterPro" id="IPR051207">
    <property type="entry name" value="ComplexI_NDUFA9_subunit"/>
</dbReference>
<dbReference type="SUPFAM" id="SSF51735">
    <property type="entry name" value="NAD(P)-binding Rossmann-fold domains"/>
    <property type="match status" value="1"/>
</dbReference>
<keyword evidence="4" id="KW-1185">Reference proteome</keyword>
<evidence type="ECO:0000313" key="4">
    <source>
        <dbReference type="Proteomes" id="UP000765160"/>
    </source>
</evidence>
<gene>
    <name evidence="3" type="ORF">HB662_15350</name>
</gene>
<dbReference type="RefSeq" id="WP_168050669.1">
    <property type="nucleotide sequence ID" value="NZ_JAATJR010000004.1"/>
</dbReference>
<evidence type="ECO:0000259" key="2">
    <source>
        <dbReference type="Pfam" id="PF13460"/>
    </source>
</evidence>
<organism evidence="3 4">
    <name type="scientific">Falsiroseomonas frigidaquae</name>
    <dbReference type="NCBI Taxonomy" id="487318"/>
    <lineage>
        <taxon>Bacteria</taxon>
        <taxon>Pseudomonadati</taxon>
        <taxon>Pseudomonadota</taxon>
        <taxon>Alphaproteobacteria</taxon>
        <taxon>Acetobacterales</taxon>
        <taxon>Roseomonadaceae</taxon>
        <taxon>Falsiroseomonas</taxon>
    </lineage>
</organism>
<comment type="caution">
    <text evidence="3">The sequence shown here is derived from an EMBL/GenBank/DDBJ whole genome shotgun (WGS) entry which is preliminary data.</text>
</comment>
<feature type="transmembrane region" description="Helical" evidence="1">
    <location>
        <begin position="380"/>
        <end position="398"/>
    </location>
</feature>